<organism evidence="2 3">
    <name type="scientific">Persicimonas caeni</name>
    <dbReference type="NCBI Taxonomy" id="2292766"/>
    <lineage>
        <taxon>Bacteria</taxon>
        <taxon>Deltaproteobacteria</taxon>
        <taxon>Bradymonadales</taxon>
        <taxon>Bradymonadaceae</taxon>
        <taxon>Persicimonas</taxon>
    </lineage>
</organism>
<dbReference type="RefSeq" id="WP_141197347.1">
    <property type="nucleotide sequence ID" value="NZ_CP041186.1"/>
</dbReference>
<evidence type="ECO:0000256" key="1">
    <source>
        <dbReference type="SAM" id="SignalP"/>
    </source>
</evidence>
<proteinExistence type="predicted"/>
<accession>A0A4Y6PSU7</accession>
<keyword evidence="3" id="KW-1185">Reference proteome</keyword>
<sequence>MPYRSAVALLALALLAPTTAQAKAWTQPEGDGYAKVWLRGIFGGDAFLADGEIAESEGYADVSLRHYVEYGLTDKWTLLTYGAPAGVASYGDESSAYVGPLAVGLRRGLTDGPFQVAAEAHYGYAPPVGDDDLAPAGSALRYFPTVDTHFAVGELQAGYGFGWGWTVVSAGVQWNSNDDVDTAVIGLAQLGVKLTRTVFVEAHLVPYEPLGDVEETNVAGTGQTRYLGFGLGASWWVTESVGLSASFDGAAYAESNAATPSFSVGVEGRF</sequence>
<dbReference type="AlphaFoldDB" id="A0A4Y6PSU7"/>
<protein>
    <recommendedName>
        <fullName evidence="4">Transporter</fullName>
    </recommendedName>
</protein>
<feature type="signal peptide" evidence="1">
    <location>
        <begin position="1"/>
        <end position="22"/>
    </location>
</feature>
<dbReference type="OrthoDB" id="9782650at2"/>
<feature type="chain" id="PRO_5030106376" description="Transporter" evidence="1">
    <location>
        <begin position="23"/>
        <end position="270"/>
    </location>
</feature>
<dbReference type="Proteomes" id="UP000315995">
    <property type="component" value="Chromosome"/>
</dbReference>
<gene>
    <name evidence="2" type="ORF">FIV42_08955</name>
</gene>
<dbReference type="EMBL" id="CP041186">
    <property type="protein sequence ID" value="QDG50855.1"/>
    <property type="molecule type" value="Genomic_DNA"/>
</dbReference>
<reference evidence="2 3" key="1">
    <citation type="submission" date="2019-06" db="EMBL/GenBank/DDBJ databases">
        <title>Persicimonas caeni gen. nov., sp. nov., a predatory bacterium isolated from solar saltern.</title>
        <authorList>
            <person name="Wang S."/>
        </authorList>
    </citation>
    <scope>NUCLEOTIDE SEQUENCE [LARGE SCALE GENOMIC DNA]</scope>
    <source>
        <strain evidence="2 3">YN101</strain>
    </source>
</reference>
<accession>A0A5B8Y7Q4</accession>
<name>A0A4Y6PSU7_PERCE</name>
<evidence type="ECO:0000313" key="3">
    <source>
        <dbReference type="Proteomes" id="UP000315995"/>
    </source>
</evidence>
<evidence type="ECO:0008006" key="4">
    <source>
        <dbReference type="Google" id="ProtNLM"/>
    </source>
</evidence>
<keyword evidence="1" id="KW-0732">Signal</keyword>
<evidence type="ECO:0000313" key="2">
    <source>
        <dbReference type="EMBL" id="QDG50855.1"/>
    </source>
</evidence>